<dbReference type="Proteomes" id="UP000603912">
    <property type="component" value="Unassembled WGS sequence"/>
</dbReference>
<reference evidence="3" key="1">
    <citation type="journal article" date="2014" name="Int. J. Syst. Evol. Microbiol.">
        <title>Complete genome sequence of Corynebacterium casei LMG S-19264T (=DSM 44701T), isolated from a smear-ripened cheese.</title>
        <authorList>
            <consortium name="US DOE Joint Genome Institute (JGI-PGF)"/>
            <person name="Walter F."/>
            <person name="Albersmeier A."/>
            <person name="Kalinowski J."/>
            <person name="Ruckert C."/>
        </authorList>
    </citation>
    <scope>NUCLEOTIDE SEQUENCE</scope>
    <source>
        <strain evidence="3">CGMCC 1.12214</strain>
    </source>
</reference>
<name>A0A917MGC1_9HYPH</name>
<evidence type="ECO:0000256" key="1">
    <source>
        <dbReference type="SAM" id="MobiDB-lite"/>
    </source>
</evidence>
<dbReference type="AlphaFoldDB" id="A0A917MGC1"/>
<evidence type="ECO:0000313" key="3">
    <source>
        <dbReference type="EMBL" id="GGH09317.1"/>
    </source>
</evidence>
<protein>
    <submittedName>
        <fullName evidence="3">Uncharacterized protein</fullName>
    </submittedName>
</protein>
<gene>
    <name evidence="3" type="ORF">GCM10007036_05310</name>
</gene>
<feature type="compositionally biased region" description="Basic and acidic residues" evidence="1">
    <location>
        <begin position="19"/>
        <end position="28"/>
    </location>
</feature>
<dbReference type="EMBL" id="BMES01000001">
    <property type="protein sequence ID" value="GGH09317.1"/>
    <property type="molecule type" value="Genomic_DNA"/>
</dbReference>
<reference evidence="3" key="2">
    <citation type="submission" date="2020-09" db="EMBL/GenBank/DDBJ databases">
        <authorList>
            <person name="Sun Q."/>
            <person name="Zhou Y."/>
        </authorList>
    </citation>
    <scope>NUCLEOTIDE SEQUENCE</scope>
    <source>
        <strain evidence="3">CGMCC 1.12214</strain>
    </source>
</reference>
<keyword evidence="4" id="KW-1185">Reference proteome</keyword>
<keyword evidence="2" id="KW-0472">Membrane</keyword>
<evidence type="ECO:0000313" key="4">
    <source>
        <dbReference type="Proteomes" id="UP000603912"/>
    </source>
</evidence>
<comment type="caution">
    <text evidence="3">The sequence shown here is derived from an EMBL/GenBank/DDBJ whole genome shotgun (WGS) entry which is preliminary data.</text>
</comment>
<keyword evidence="2" id="KW-1133">Transmembrane helix</keyword>
<evidence type="ECO:0000256" key="2">
    <source>
        <dbReference type="SAM" id="Phobius"/>
    </source>
</evidence>
<feature type="transmembrane region" description="Helical" evidence="2">
    <location>
        <begin position="83"/>
        <end position="106"/>
    </location>
</feature>
<organism evidence="3 4">
    <name type="scientific">Alsobacter metallidurans</name>
    <dbReference type="NCBI Taxonomy" id="340221"/>
    <lineage>
        <taxon>Bacteria</taxon>
        <taxon>Pseudomonadati</taxon>
        <taxon>Pseudomonadota</taxon>
        <taxon>Alphaproteobacteria</taxon>
        <taxon>Hyphomicrobiales</taxon>
        <taxon>Alsobacteraceae</taxon>
        <taxon>Alsobacter</taxon>
    </lineage>
</organism>
<keyword evidence="2" id="KW-0812">Transmembrane</keyword>
<dbReference type="RefSeq" id="WP_188516177.1">
    <property type="nucleotide sequence ID" value="NZ_BMES01000001.1"/>
</dbReference>
<sequence length="107" mass="11416">MAAADVNQPEAPTTSQVRHAIDSGRTGDKVAASDPAAAPLGVDDEAAGKPPSAPERALAHREETKTRWSIWNKHDQEHRREGYVTPVFLAILALMALAVVLGAYSFA</sequence>
<proteinExistence type="predicted"/>
<accession>A0A917MGC1</accession>
<feature type="region of interest" description="Disordered" evidence="1">
    <location>
        <begin position="1"/>
        <end position="63"/>
    </location>
</feature>